<dbReference type="Pfam" id="PF00185">
    <property type="entry name" value="OTCace"/>
    <property type="match status" value="1"/>
</dbReference>
<feature type="domain" description="Aspartate/ornithine carbamoyltransferase Asp/Orn-binding" evidence="2">
    <location>
        <begin position="147"/>
        <end position="288"/>
    </location>
</feature>
<feature type="domain" description="Aspartate/ornithine carbamoyltransferase carbamoyl-P binding" evidence="3">
    <location>
        <begin position="6"/>
        <end position="140"/>
    </location>
</feature>
<dbReference type="Pfam" id="PF02729">
    <property type="entry name" value="OTCace_N"/>
    <property type="match status" value="1"/>
</dbReference>
<reference evidence="4" key="1">
    <citation type="submission" date="2020-05" db="EMBL/GenBank/DDBJ databases">
        <authorList>
            <person name="Chiriac C."/>
            <person name="Salcher M."/>
            <person name="Ghai R."/>
            <person name="Kavagutti S V."/>
        </authorList>
    </citation>
    <scope>NUCLEOTIDE SEQUENCE</scope>
</reference>
<evidence type="ECO:0000259" key="2">
    <source>
        <dbReference type="Pfam" id="PF00185"/>
    </source>
</evidence>
<gene>
    <name evidence="4" type="ORF">UFOPK2399_00618</name>
</gene>
<evidence type="ECO:0000313" key="4">
    <source>
        <dbReference type="EMBL" id="CAB4689730.1"/>
    </source>
</evidence>
<dbReference type="GO" id="GO:0004585">
    <property type="term" value="F:ornithine carbamoyltransferase activity"/>
    <property type="evidence" value="ECO:0007669"/>
    <property type="project" value="UniProtKB-ARBA"/>
</dbReference>
<dbReference type="InterPro" id="IPR002292">
    <property type="entry name" value="Orn/put_carbamltrans"/>
</dbReference>
<accession>A0A6J6NSM6</accession>
<dbReference type="InterPro" id="IPR006131">
    <property type="entry name" value="Asp_carbamoyltransf_Asp/Orn-bd"/>
</dbReference>
<dbReference type="FunFam" id="3.40.50.1370:FF:000008">
    <property type="entry name" value="Ornithine carbamoyltransferase"/>
    <property type="match status" value="1"/>
</dbReference>
<dbReference type="PANTHER" id="PTHR45753:SF3">
    <property type="entry name" value="ORNITHINE TRANSCARBAMYLASE, MITOCHONDRIAL"/>
    <property type="match status" value="1"/>
</dbReference>
<dbReference type="NCBIfam" id="TIGR00658">
    <property type="entry name" value="orni_carb_tr"/>
    <property type="match status" value="1"/>
</dbReference>
<keyword evidence="1" id="KW-0808">Transferase</keyword>
<dbReference type="PANTHER" id="PTHR45753">
    <property type="entry name" value="ORNITHINE CARBAMOYLTRANSFERASE, MITOCHONDRIAL"/>
    <property type="match status" value="1"/>
</dbReference>
<evidence type="ECO:0000259" key="3">
    <source>
        <dbReference type="Pfam" id="PF02729"/>
    </source>
</evidence>
<dbReference type="GO" id="GO:0016597">
    <property type="term" value="F:amino acid binding"/>
    <property type="evidence" value="ECO:0007669"/>
    <property type="project" value="InterPro"/>
</dbReference>
<dbReference type="PRINTS" id="PR00100">
    <property type="entry name" value="AOTCASE"/>
</dbReference>
<dbReference type="InterPro" id="IPR006130">
    <property type="entry name" value="Asp/Orn_carbamoylTrfase"/>
</dbReference>
<dbReference type="GO" id="GO:0042450">
    <property type="term" value="P:L-arginine biosynthetic process via ornithine"/>
    <property type="evidence" value="ECO:0007669"/>
    <property type="project" value="TreeGrafter"/>
</dbReference>
<dbReference type="InterPro" id="IPR036901">
    <property type="entry name" value="Asp/Orn_carbamoylTrfase_sf"/>
</dbReference>
<dbReference type="SUPFAM" id="SSF53671">
    <property type="entry name" value="Aspartate/ornithine carbamoyltransferase"/>
    <property type="match status" value="1"/>
</dbReference>
<proteinExistence type="predicted"/>
<evidence type="ECO:0000256" key="1">
    <source>
        <dbReference type="ARBA" id="ARBA00022679"/>
    </source>
</evidence>
<dbReference type="InterPro" id="IPR006132">
    <property type="entry name" value="Asp/Orn_carbamoyltranf_P-bd"/>
</dbReference>
<dbReference type="PRINTS" id="PR00102">
    <property type="entry name" value="OTCASE"/>
</dbReference>
<organism evidence="4">
    <name type="scientific">freshwater metagenome</name>
    <dbReference type="NCBI Taxonomy" id="449393"/>
    <lineage>
        <taxon>unclassified sequences</taxon>
        <taxon>metagenomes</taxon>
        <taxon>ecological metagenomes</taxon>
    </lineage>
</organism>
<dbReference type="EMBL" id="CAEZXP010000001">
    <property type="protein sequence ID" value="CAB4689730.1"/>
    <property type="molecule type" value="Genomic_DNA"/>
</dbReference>
<protein>
    <submittedName>
        <fullName evidence="4">Unannotated protein</fullName>
    </submittedName>
</protein>
<name>A0A6J6NSM6_9ZZZZ</name>
<dbReference type="AlphaFoldDB" id="A0A6J6NSM6"/>
<sequence length="293" mass="31597">MNLKGRDFLRVDDFSTEELLHVLDLATTLKGDRTPRLAGHTLGLVFAQPSTRTRISFSVAMAQLGGMPITLQASEMQLSRGESLGDTARVLSRYVDAIAIRTLSHAELEEWADVATIPVINALTQDEHPCQALADVLTIRDRIGHLEGVKIGWVGDGTNVLVSLARLASRLGMEVVAACPEGYDPPADTPLTLVRDPAEAARGANVLVTDIWVSLGQEATKEQRLRDLDAYRLDSTLLGLAADGAIAMHCLPAHPGEEISADVLYSENSAIWDEAENRLHVQKALLALVLGAV</sequence>
<dbReference type="GO" id="GO:0019240">
    <property type="term" value="P:citrulline biosynthetic process"/>
    <property type="evidence" value="ECO:0007669"/>
    <property type="project" value="TreeGrafter"/>
</dbReference>
<dbReference type="NCBIfam" id="NF001986">
    <property type="entry name" value="PRK00779.1"/>
    <property type="match status" value="1"/>
</dbReference>
<dbReference type="Gene3D" id="3.40.50.1370">
    <property type="entry name" value="Aspartate/ornithine carbamoyltransferase"/>
    <property type="match status" value="2"/>
</dbReference>